<evidence type="ECO:0000313" key="11">
    <source>
        <dbReference type="Proteomes" id="UP001062263"/>
    </source>
</evidence>
<dbReference type="PANTHER" id="PTHR30582">
    <property type="entry name" value="L,D-TRANSPEPTIDASE"/>
    <property type="match status" value="1"/>
</dbReference>
<reference evidence="10" key="1">
    <citation type="submission" date="2022-06" db="EMBL/GenBank/DDBJ databases">
        <title>Akkermansia biwalacus sp. nov., an anaerobic mucin-degrading bacterium isolated from human intestine.</title>
        <authorList>
            <person name="Kobayashi Y."/>
            <person name="Inoue S."/>
            <person name="Kawahara T."/>
            <person name="Kohda N."/>
        </authorList>
    </citation>
    <scope>NUCLEOTIDE SEQUENCE</scope>
    <source>
        <strain evidence="10">WON2089</strain>
    </source>
</reference>
<proteinExistence type="inferred from homology"/>
<comment type="similarity">
    <text evidence="2">Belongs to the YkuD family.</text>
</comment>
<feature type="active site" description="Nucleophile" evidence="7">
    <location>
        <position position="194"/>
    </location>
</feature>
<feature type="signal peptide" evidence="8">
    <location>
        <begin position="1"/>
        <end position="23"/>
    </location>
</feature>
<keyword evidence="5 7" id="KW-0573">Peptidoglycan synthesis</keyword>
<keyword evidence="3" id="KW-0808">Transferase</keyword>
<dbReference type="InterPro" id="IPR050979">
    <property type="entry name" value="LD-transpeptidase"/>
</dbReference>
<protein>
    <recommendedName>
        <fullName evidence="9">L,D-TPase catalytic domain-containing protein</fullName>
    </recommendedName>
</protein>
<dbReference type="CDD" id="cd16913">
    <property type="entry name" value="YkuD_like"/>
    <property type="match status" value="1"/>
</dbReference>
<evidence type="ECO:0000256" key="3">
    <source>
        <dbReference type="ARBA" id="ARBA00022679"/>
    </source>
</evidence>
<evidence type="ECO:0000256" key="1">
    <source>
        <dbReference type="ARBA" id="ARBA00004752"/>
    </source>
</evidence>
<name>A0ABM7ZFD6_9BACT</name>
<sequence>MKRLLPLAILPVLCMGWMSCSHSGKEHSSLPDPRTLDKSVPEYKNPFHPSTYAHFVARKDYKKTYDIYKDDTLLKRTPKKSRKIFVCLNDQRGQYLVDGLVAMDFPLSSGVKAYPTKTGDYTVISKKEDHISNLYGKMYDAEGKCINYNAESTDPVPEGGRFDGSPMPYWQRLTNAGLGLHVGKVRRYPVSHGCVRLPRNVAQILYKQTSIGTPVTIQNTPLPVPEAQKTPMVQ</sequence>
<dbReference type="Proteomes" id="UP001062263">
    <property type="component" value="Chromosome"/>
</dbReference>
<dbReference type="Pfam" id="PF03734">
    <property type="entry name" value="YkuD"/>
    <property type="match status" value="1"/>
</dbReference>
<feature type="chain" id="PRO_5045468599" description="L,D-TPase catalytic domain-containing protein" evidence="8">
    <location>
        <begin position="24"/>
        <end position="234"/>
    </location>
</feature>
<dbReference type="RefSeq" id="WP_215437349.1">
    <property type="nucleotide sequence ID" value="NZ_AP025943.1"/>
</dbReference>
<organism evidence="10 11">
    <name type="scientific">Akkermansia biwaensis</name>
    <dbReference type="NCBI Taxonomy" id="2946555"/>
    <lineage>
        <taxon>Bacteria</taxon>
        <taxon>Pseudomonadati</taxon>
        <taxon>Verrucomicrobiota</taxon>
        <taxon>Verrucomicrobiia</taxon>
        <taxon>Verrucomicrobiales</taxon>
        <taxon>Akkermansiaceae</taxon>
        <taxon>Akkermansia</taxon>
    </lineage>
</organism>
<evidence type="ECO:0000256" key="7">
    <source>
        <dbReference type="PROSITE-ProRule" id="PRU01373"/>
    </source>
</evidence>
<dbReference type="InterPro" id="IPR005490">
    <property type="entry name" value="LD_TPept_cat_dom"/>
</dbReference>
<evidence type="ECO:0000256" key="4">
    <source>
        <dbReference type="ARBA" id="ARBA00022960"/>
    </source>
</evidence>
<evidence type="ECO:0000256" key="8">
    <source>
        <dbReference type="SAM" id="SignalP"/>
    </source>
</evidence>
<gene>
    <name evidence="10" type="ORF">Abiwalacus_09750</name>
</gene>
<dbReference type="PROSITE" id="PS52029">
    <property type="entry name" value="LD_TPASE"/>
    <property type="match status" value="1"/>
</dbReference>
<dbReference type="PROSITE" id="PS51257">
    <property type="entry name" value="PROKAR_LIPOPROTEIN"/>
    <property type="match status" value="1"/>
</dbReference>
<keyword evidence="4 7" id="KW-0133">Cell shape</keyword>
<dbReference type="Gene3D" id="2.40.440.10">
    <property type="entry name" value="L,D-transpeptidase catalytic domain-like"/>
    <property type="match status" value="1"/>
</dbReference>
<keyword evidence="6 7" id="KW-0961">Cell wall biogenesis/degradation</keyword>
<dbReference type="PANTHER" id="PTHR30582:SF2">
    <property type="entry name" value="L,D-TRANSPEPTIDASE YCIB-RELATED"/>
    <property type="match status" value="1"/>
</dbReference>
<dbReference type="EMBL" id="AP025943">
    <property type="protein sequence ID" value="BDL43401.1"/>
    <property type="molecule type" value="Genomic_DNA"/>
</dbReference>
<keyword evidence="8" id="KW-0732">Signal</keyword>
<evidence type="ECO:0000256" key="2">
    <source>
        <dbReference type="ARBA" id="ARBA00005992"/>
    </source>
</evidence>
<evidence type="ECO:0000313" key="10">
    <source>
        <dbReference type="EMBL" id="BDL43401.1"/>
    </source>
</evidence>
<feature type="active site" description="Proton donor/acceptor" evidence="7">
    <location>
        <position position="181"/>
    </location>
</feature>
<feature type="domain" description="L,D-TPase catalytic" evidence="9">
    <location>
        <begin position="82"/>
        <end position="218"/>
    </location>
</feature>
<dbReference type="SUPFAM" id="SSF141523">
    <property type="entry name" value="L,D-transpeptidase catalytic domain-like"/>
    <property type="match status" value="1"/>
</dbReference>
<comment type="pathway">
    <text evidence="1 7">Cell wall biogenesis; peptidoglycan biosynthesis.</text>
</comment>
<dbReference type="InterPro" id="IPR038063">
    <property type="entry name" value="Transpep_catalytic_dom"/>
</dbReference>
<evidence type="ECO:0000259" key="9">
    <source>
        <dbReference type="PROSITE" id="PS52029"/>
    </source>
</evidence>
<evidence type="ECO:0000256" key="5">
    <source>
        <dbReference type="ARBA" id="ARBA00022984"/>
    </source>
</evidence>
<keyword evidence="11" id="KW-1185">Reference proteome</keyword>
<accession>A0ABM7ZFD6</accession>
<evidence type="ECO:0000256" key="6">
    <source>
        <dbReference type="ARBA" id="ARBA00023316"/>
    </source>
</evidence>